<proteinExistence type="predicted"/>
<accession>A0A4R3KQM2</accession>
<dbReference type="EMBL" id="SMAD01000008">
    <property type="protein sequence ID" value="TCS86301.1"/>
    <property type="molecule type" value="Genomic_DNA"/>
</dbReference>
<dbReference type="AlphaFoldDB" id="A0A4R3KQM2"/>
<keyword evidence="2" id="KW-1185">Reference proteome</keyword>
<dbReference type="Proteomes" id="UP000295807">
    <property type="component" value="Unassembled WGS sequence"/>
</dbReference>
<protein>
    <submittedName>
        <fullName evidence="1">Uncharacterized protein</fullName>
    </submittedName>
</protein>
<comment type="caution">
    <text evidence="1">The sequence shown here is derived from an EMBL/GenBank/DDBJ whole genome shotgun (WGS) entry which is preliminary data.</text>
</comment>
<organism evidence="1 2">
    <name type="scientific">Anseongella ginsenosidimutans</name>
    <dbReference type="NCBI Taxonomy" id="496056"/>
    <lineage>
        <taxon>Bacteria</taxon>
        <taxon>Pseudomonadati</taxon>
        <taxon>Bacteroidota</taxon>
        <taxon>Sphingobacteriia</taxon>
        <taxon>Sphingobacteriales</taxon>
        <taxon>Sphingobacteriaceae</taxon>
        <taxon>Anseongella</taxon>
    </lineage>
</organism>
<dbReference type="RefSeq" id="WP_165922849.1">
    <property type="nucleotide sequence ID" value="NZ_SMAD01000008.1"/>
</dbReference>
<evidence type="ECO:0000313" key="2">
    <source>
        <dbReference type="Proteomes" id="UP000295807"/>
    </source>
</evidence>
<gene>
    <name evidence="1" type="ORF">EDD80_10893</name>
</gene>
<evidence type="ECO:0000313" key="1">
    <source>
        <dbReference type="EMBL" id="TCS86301.1"/>
    </source>
</evidence>
<reference evidence="1 2" key="1">
    <citation type="submission" date="2019-03" db="EMBL/GenBank/DDBJ databases">
        <title>Genomic Encyclopedia of Type Strains, Phase IV (KMG-IV): sequencing the most valuable type-strain genomes for metagenomic binning, comparative biology and taxonomic classification.</title>
        <authorList>
            <person name="Goeker M."/>
        </authorList>
    </citation>
    <scope>NUCLEOTIDE SEQUENCE [LARGE SCALE GENOMIC DNA]</scope>
    <source>
        <strain evidence="1 2">DSM 21100</strain>
    </source>
</reference>
<sequence>MLAFVILSAVLSGCYRMRASKGGGQIQAARPRIINAADISLTPGYKIEPVAKVAKY</sequence>
<name>A0A4R3KQM2_9SPHI</name>